<evidence type="ECO:0000256" key="8">
    <source>
        <dbReference type="RuleBase" id="RU361156"/>
    </source>
</evidence>
<dbReference type="Gene3D" id="3.40.50.1820">
    <property type="entry name" value="alpha/beta hydrolase"/>
    <property type="match status" value="1"/>
</dbReference>
<keyword evidence="3 8" id="KW-0645">Protease</keyword>
<dbReference type="InterPro" id="IPR033124">
    <property type="entry name" value="Ser_caboxypep_his_AS"/>
</dbReference>
<feature type="chain" id="PRO_5008811271" description="Carboxypeptidase" evidence="8">
    <location>
        <begin position="18"/>
        <end position="501"/>
    </location>
</feature>
<organism evidence="9">
    <name type="scientific">Auxenochlorella protothecoides</name>
    <name type="common">Green microalga</name>
    <name type="synonym">Chlorella protothecoides</name>
    <dbReference type="NCBI Taxonomy" id="3075"/>
    <lineage>
        <taxon>Eukaryota</taxon>
        <taxon>Viridiplantae</taxon>
        <taxon>Chlorophyta</taxon>
        <taxon>core chlorophytes</taxon>
        <taxon>Trebouxiophyceae</taxon>
        <taxon>Chlorellales</taxon>
        <taxon>Chlorellaceae</taxon>
        <taxon>Auxenochlorella</taxon>
    </lineage>
</organism>
<keyword evidence="4 8" id="KW-0732">Signal</keyword>
<evidence type="ECO:0000256" key="3">
    <source>
        <dbReference type="ARBA" id="ARBA00022670"/>
    </source>
</evidence>
<name>A0A1D2AAM5_AUXPR</name>
<dbReference type="PROSITE" id="PS00560">
    <property type="entry name" value="CARBOXYPEPT_SER_HIS"/>
    <property type="match status" value="1"/>
</dbReference>
<dbReference type="InterPro" id="IPR018202">
    <property type="entry name" value="Ser_caboxypep_ser_AS"/>
</dbReference>
<dbReference type="PANTHER" id="PTHR11802:SF254">
    <property type="entry name" value="SERINE CARBOXYPEPTIDASE-LIKE 20"/>
    <property type="match status" value="1"/>
</dbReference>
<keyword evidence="5 8" id="KW-0378">Hydrolase</keyword>
<dbReference type="SUPFAM" id="SSF53474">
    <property type="entry name" value="alpha/beta-Hydrolases"/>
    <property type="match status" value="1"/>
</dbReference>
<protein>
    <recommendedName>
        <fullName evidence="8">Carboxypeptidase</fullName>
        <ecNumber evidence="8">3.4.16.-</ecNumber>
    </recommendedName>
</protein>
<dbReference type="Gene3D" id="3.40.50.12670">
    <property type="match status" value="1"/>
</dbReference>
<dbReference type="PROSITE" id="PS00131">
    <property type="entry name" value="CARBOXYPEPT_SER_SER"/>
    <property type="match status" value="1"/>
</dbReference>
<gene>
    <name evidence="9" type="ORF">g.7257</name>
</gene>
<dbReference type="InterPro" id="IPR029058">
    <property type="entry name" value="AB_hydrolase_fold"/>
</dbReference>
<dbReference type="GO" id="GO:0019748">
    <property type="term" value="P:secondary metabolic process"/>
    <property type="evidence" value="ECO:0007669"/>
    <property type="project" value="TreeGrafter"/>
</dbReference>
<evidence type="ECO:0000256" key="5">
    <source>
        <dbReference type="ARBA" id="ARBA00022801"/>
    </source>
</evidence>
<accession>A0A1D2AAM5</accession>
<feature type="signal peptide" evidence="8">
    <location>
        <begin position="1"/>
        <end position="17"/>
    </location>
</feature>
<sequence length="501" mass="55090">MKPAVLLFTLALGSVTALDFGLPWASLRPSRSRSHREEAQITSMPGYPHTPFPSRHYGGYINVDASRGRRLFYYYVESEDDSSSTPLVLWLNGGPGCSSFDGFVKEHGPFKVSFNGRPDATGELKQDIRLDDNPFSWSKSAHMLYVDSPAGVGMSYSDTRQDYVTNDTATTADLHHFLRLWLQEYPEHRETPFYVAGESYAGVFVPLLVQAVLNGNQESGRAPINIKGYLVGNPVADTELDANSVPAYLASQSLISQAMYEAALKACDGGRFHGNPSRACSEAQDAMDAAVRDINHYDTLATCYHGRNPYMVGKGPEAMDAEPQMAGVGRSAHSAGRLAARLEQHMLGHTPRCLDQREMWAFCNDERVRHAMHAAPISHIGAFDECTNGDRIEYTSEHDSMLGVHAELVRRGMRALVYSGDHDMIIPHTSTEAWTAGLGLRLERGWAPWRADGGQVGGFAVHYRGLVYATVRGAGHAVPESRPREALALFTRFVRGRGAPA</sequence>
<proteinExistence type="inferred from homology"/>
<keyword evidence="2 8" id="KW-0121">Carboxypeptidase</keyword>
<dbReference type="EC" id="3.4.16.-" evidence="8"/>
<dbReference type="PANTHER" id="PTHR11802">
    <property type="entry name" value="SERINE PROTEASE FAMILY S10 SERINE CARBOXYPEPTIDASE"/>
    <property type="match status" value="1"/>
</dbReference>
<dbReference type="InterPro" id="IPR001563">
    <property type="entry name" value="Peptidase_S10"/>
</dbReference>
<evidence type="ECO:0000256" key="1">
    <source>
        <dbReference type="ARBA" id="ARBA00009431"/>
    </source>
</evidence>
<reference evidence="9" key="1">
    <citation type="submission" date="2015-08" db="EMBL/GenBank/DDBJ databases">
        <authorList>
            <person name="Babu N.S."/>
            <person name="Beckwith C.J."/>
            <person name="Beseler K.G."/>
            <person name="Brison A."/>
            <person name="Carone J.V."/>
            <person name="Caskin T.P."/>
            <person name="Diamond M."/>
            <person name="Durham M.E."/>
            <person name="Foxe J.M."/>
            <person name="Go M."/>
            <person name="Henderson B.A."/>
            <person name="Jones I.B."/>
            <person name="McGettigan J.A."/>
            <person name="Micheletti S.J."/>
            <person name="Nasrallah M.E."/>
            <person name="Ortiz D."/>
            <person name="Piller C.R."/>
            <person name="Privatt S.R."/>
            <person name="Schneider S.L."/>
            <person name="Sharp S."/>
            <person name="Smith T.C."/>
            <person name="Stanton J.D."/>
            <person name="Ullery H.E."/>
            <person name="Wilson R.J."/>
            <person name="Serrano M.G."/>
            <person name="Buck G."/>
            <person name="Lee V."/>
            <person name="Wang Y."/>
            <person name="Carvalho R."/>
            <person name="Voegtly L."/>
            <person name="Shi R."/>
            <person name="Duckworth R."/>
            <person name="Johnson A."/>
            <person name="Loviza R."/>
            <person name="Walstead R."/>
            <person name="Shah Z."/>
            <person name="Kiflezghi M."/>
            <person name="Wade K."/>
            <person name="Ball S.L."/>
            <person name="Bradley K.W."/>
            <person name="Asai D.J."/>
            <person name="Bowman C.A."/>
            <person name="Russell D.A."/>
            <person name="Pope W.H."/>
            <person name="Jacobs-Sera D."/>
            <person name="Hendrix R.W."/>
            <person name="Hatfull G.F."/>
        </authorList>
    </citation>
    <scope>NUCLEOTIDE SEQUENCE</scope>
</reference>
<dbReference type="GO" id="GO:0016747">
    <property type="term" value="F:acyltransferase activity, transferring groups other than amino-acyl groups"/>
    <property type="evidence" value="ECO:0007669"/>
    <property type="project" value="TreeGrafter"/>
</dbReference>
<evidence type="ECO:0000256" key="2">
    <source>
        <dbReference type="ARBA" id="ARBA00022645"/>
    </source>
</evidence>
<dbReference type="EMBL" id="GDKF01002380">
    <property type="protein sequence ID" value="JAT76242.1"/>
    <property type="molecule type" value="Transcribed_RNA"/>
</dbReference>
<keyword evidence="6" id="KW-1015">Disulfide bond</keyword>
<dbReference type="GO" id="GO:0004185">
    <property type="term" value="F:serine-type carboxypeptidase activity"/>
    <property type="evidence" value="ECO:0007669"/>
    <property type="project" value="UniProtKB-UniRule"/>
</dbReference>
<dbReference type="PRINTS" id="PR00724">
    <property type="entry name" value="CRBOXYPTASEC"/>
</dbReference>
<dbReference type="AlphaFoldDB" id="A0A1D2AAM5"/>
<evidence type="ECO:0000256" key="7">
    <source>
        <dbReference type="ARBA" id="ARBA00023180"/>
    </source>
</evidence>
<evidence type="ECO:0000256" key="4">
    <source>
        <dbReference type="ARBA" id="ARBA00022729"/>
    </source>
</evidence>
<dbReference type="GO" id="GO:0006508">
    <property type="term" value="P:proteolysis"/>
    <property type="evidence" value="ECO:0007669"/>
    <property type="project" value="UniProtKB-KW"/>
</dbReference>
<comment type="similarity">
    <text evidence="1 8">Belongs to the peptidase S10 family.</text>
</comment>
<dbReference type="Pfam" id="PF00450">
    <property type="entry name" value="Peptidase_S10"/>
    <property type="match status" value="1"/>
</dbReference>
<evidence type="ECO:0000313" key="9">
    <source>
        <dbReference type="EMBL" id="JAT76242.1"/>
    </source>
</evidence>
<keyword evidence="7" id="KW-0325">Glycoprotein</keyword>
<dbReference type="FunFam" id="3.40.50.1820:FF:000143">
    <property type="entry name" value="Carboxypeptidase"/>
    <property type="match status" value="1"/>
</dbReference>
<evidence type="ECO:0000256" key="6">
    <source>
        <dbReference type="ARBA" id="ARBA00023157"/>
    </source>
</evidence>